<reference evidence="1" key="1">
    <citation type="submission" date="2022-12" db="EMBL/GenBank/DDBJ databases">
        <title>Draft genome assemblies for two species of Escallonia (Escalloniales).</title>
        <authorList>
            <person name="Chanderbali A."/>
            <person name="Dervinis C."/>
            <person name="Anghel I."/>
            <person name="Soltis D."/>
            <person name="Soltis P."/>
            <person name="Zapata F."/>
        </authorList>
    </citation>
    <scope>NUCLEOTIDE SEQUENCE</scope>
    <source>
        <strain evidence="1">UCBG92.1500</strain>
        <tissue evidence="1">Leaf</tissue>
    </source>
</reference>
<evidence type="ECO:0000313" key="2">
    <source>
        <dbReference type="Proteomes" id="UP001187471"/>
    </source>
</evidence>
<accession>A0AA88S9H8</accession>
<comment type="caution">
    <text evidence="1">The sequence shown here is derived from an EMBL/GenBank/DDBJ whole genome shotgun (WGS) entry which is preliminary data.</text>
</comment>
<dbReference type="AlphaFoldDB" id="A0AA88S9H8"/>
<keyword evidence="2" id="KW-1185">Reference proteome</keyword>
<protein>
    <submittedName>
        <fullName evidence="1">Uncharacterized protein</fullName>
    </submittedName>
</protein>
<organism evidence="1 2">
    <name type="scientific">Escallonia rubra</name>
    <dbReference type="NCBI Taxonomy" id="112253"/>
    <lineage>
        <taxon>Eukaryota</taxon>
        <taxon>Viridiplantae</taxon>
        <taxon>Streptophyta</taxon>
        <taxon>Embryophyta</taxon>
        <taxon>Tracheophyta</taxon>
        <taxon>Spermatophyta</taxon>
        <taxon>Magnoliopsida</taxon>
        <taxon>eudicotyledons</taxon>
        <taxon>Gunneridae</taxon>
        <taxon>Pentapetalae</taxon>
        <taxon>asterids</taxon>
        <taxon>campanulids</taxon>
        <taxon>Escalloniales</taxon>
        <taxon>Escalloniaceae</taxon>
        <taxon>Escallonia</taxon>
    </lineage>
</organism>
<proteinExistence type="predicted"/>
<dbReference type="EMBL" id="JAVXUO010000170">
    <property type="protein sequence ID" value="KAK2994811.1"/>
    <property type="molecule type" value="Genomic_DNA"/>
</dbReference>
<sequence>MLDEGGNGECLGDIVWASVWGRTVQDAGGVHAKIMGHLDDYRLSHASLGLHGNRSSEVEMDEKDFYEYDIEEEASFQQRVQLIAWEIPENFSLIIVCEI</sequence>
<gene>
    <name evidence="1" type="ORF">RJ640_021043</name>
</gene>
<name>A0AA88S9H8_9ASTE</name>
<evidence type="ECO:0000313" key="1">
    <source>
        <dbReference type="EMBL" id="KAK2994811.1"/>
    </source>
</evidence>
<dbReference type="Proteomes" id="UP001187471">
    <property type="component" value="Unassembled WGS sequence"/>
</dbReference>